<dbReference type="RefSeq" id="WP_012375129.1">
    <property type="nucleotide sequence ID" value="NC_010571.1"/>
</dbReference>
<dbReference type="OrthoDB" id="9769991at2"/>
<dbReference type="EMBL" id="CP001032">
    <property type="protein sequence ID" value="ACB75592.1"/>
    <property type="molecule type" value="Genomic_DNA"/>
</dbReference>
<dbReference type="KEGG" id="ote:Oter_2310"/>
<evidence type="ECO:0000256" key="1">
    <source>
        <dbReference type="ARBA" id="ARBA00022676"/>
    </source>
</evidence>
<evidence type="ECO:0000259" key="3">
    <source>
        <dbReference type="Pfam" id="PF03633"/>
    </source>
</evidence>
<keyword evidence="1" id="KW-0328">Glycosyltransferase</keyword>
<dbReference type="InterPro" id="IPR012341">
    <property type="entry name" value="6hp_glycosidase-like_sf"/>
</dbReference>
<evidence type="ECO:0000313" key="7">
    <source>
        <dbReference type="Proteomes" id="UP000007013"/>
    </source>
</evidence>
<dbReference type="PANTHER" id="PTHR37469:SF3">
    <property type="entry name" value="PUTATIVE-RELATED"/>
    <property type="match status" value="1"/>
</dbReference>
<proteinExistence type="predicted"/>
<dbReference type="InterPro" id="IPR011013">
    <property type="entry name" value="Gal_mutarotase_sf_dom"/>
</dbReference>
<dbReference type="GO" id="GO:0030246">
    <property type="term" value="F:carbohydrate binding"/>
    <property type="evidence" value="ECO:0007669"/>
    <property type="project" value="InterPro"/>
</dbReference>
<dbReference type="SUPFAM" id="SSF74650">
    <property type="entry name" value="Galactose mutarotase-like"/>
    <property type="match status" value="1"/>
</dbReference>
<dbReference type="SUPFAM" id="SSF48208">
    <property type="entry name" value="Six-hairpin glycosidases"/>
    <property type="match status" value="1"/>
</dbReference>
<dbReference type="Proteomes" id="UP000007013">
    <property type="component" value="Chromosome"/>
</dbReference>
<dbReference type="eggNOG" id="COG3459">
    <property type="taxonomic scope" value="Bacteria"/>
</dbReference>
<dbReference type="Gene3D" id="2.60.420.10">
    <property type="entry name" value="Maltose phosphorylase, domain 3"/>
    <property type="match status" value="1"/>
</dbReference>
<dbReference type="InterPro" id="IPR010383">
    <property type="entry name" value="Glyco_hydrolase_94_b-supersand"/>
</dbReference>
<dbReference type="GO" id="GO:0016757">
    <property type="term" value="F:glycosyltransferase activity"/>
    <property type="evidence" value="ECO:0007669"/>
    <property type="project" value="UniProtKB-KW"/>
</dbReference>
<dbReference type="CAZy" id="GH94">
    <property type="family name" value="Glycoside Hydrolase Family 94"/>
</dbReference>
<name>B1ZQI3_OPITP</name>
<evidence type="ECO:0000259" key="5">
    <source>
        <dbReference type="Pfam" id="PF17167"/>
    </source>
</evidence>
<dbReference type="InterPro" id="IPR052047">
    <property type="entry name" value="GH94_Enzymes"/>
</dbReference>
<dbReference type="Pfam" id="PF17167">
    <property type="entry name" value="Glyco_hydro_94"/>
    <property type="match status" value="1"/>
</dbReference>
<keyword evidence="7" id="KW-1185">Reference proteome</keyword>
<evidence type="ECO:0000256" key="2">
    <source>
        <dbReference type="ARBA" id="ARBA00022679"/>
    </source>
</evidence>
<dbReference type="HOGENOM" id="CLU_019054_0_0_0"/>
<dbReference type="CDD" id="cd11755">
    <property type="entry name" value="GH94N_ChBP_like"/>
    <property type="match status" value="1"/>
</dbReference>
<dbReference type="Pfam" id="PF06165">
    <property type="entry name" value="GH94_b-supersand"/>
    <property type="match status" value="1"/>
</dbReference>
<dbReference type="AlphaFoldDB" id="B1ZQI3"/>
<protein>
    <submittedName>
        <fullName evidence="6">Glycosyltransferase 36</fullName>
    </submittedName>
</protein>
<dbReference type="Pfam" id="PF03633">
    <property type="entry name" value="Glyco_hydro_65C"/>
    <property type="match status" value="1"/>
</dbReference>
<feature type="domain" description="Glycosyl hydrolase 94 supersandwich" evidence="4">
    <location>
        <begin position="11"/>
        <end position="293"/>
    </location>
</feature>
<dbReference type="SMART" id="SM01068">
    <property type="entry name" value="CBM_X"/>
    <property type="match status" value="1"/>
</dbReference>
<dbReference type="InterPro" id="IPR037828">
    <property type="entry name" value="GH94N_ChBP"/>
</dbReference>
<dbReference type="GO" id="GO:0005975">
    <property type="term" value="P:carbohydrate metabolic process"/>
    <property type="evidence" value="ECO:0007669"/>
    <property type="project" value="InterPro"/>
</dbReference>
<dbReference type="InterPro" id="IPR037018">
    <property type="entry name" value="GH65_N"/>
</dbReference>
<dbReference type="InterPro" id="IPR033432">
    <property type="entry name" value="GH94_catalytic"/>
</dbReference>
<organism evidence="6 7">
    <name type="scientific">Opitutus terrae (strain DSM 11246 / JCM 15787 / PB90-1)</name>
    <dbReference type="NCBI Taxonomy" id="452637"/>
    <lineage>
        <taxon>Bacteria</taxon>
        <taxon>Pseudomonadati</taxon>
        <taxon>Verrucomicrobiota</taxon>
        <taxon>Opitutia</taxon>
        <taxon>Opitutales</taxon>
        <taxon>Opitutaceae</taxon>
        <taxon>Opitutus</taxon>
    </lineage>
</organism>
<feature type="domain" description="Glycoside hydrolase family 65 C-terminal" evidence="3">
    <location>
        <begin position="719"/>
        <end position="759"/>
    </location>
</feature>
<evidence type="ECO:0000313" key="6">
    <source>
        <dbReference type="EMBL" id="ACB75592.1"/>
    </source>
</evidence>
<feature type="domain" description="Glycosyl hydrolase 94 catalytic" evidence="5">
    <location>
        <begin position="308"/>
        <end position="717"/>
    </location>
</feature>
<dbReference type="STRING" id="452637.Oter_2310"/>
<dbReference type="Gene3D" id="2.70.98.40">
    <property type="entry name" value="Glycoside hydrolase, family 65, N-terminal domain"/>
    <property type="match status" value="1"/>
</dbReference>
<gene>
    <name evidence="6" type="ordered locus">Oter_2310</name>
</gene>
<dbReference type="PANTHER" id="PTHR37469">
    <property type="entry name" value="CELLOBIONIC ACID PHOSPHORYLASE-RELATED"/>
    <property type="match status" value="1"/>
</dbReference>
<keyword evidence="2 6" id="KW-0808">Transferase</keyword>
<dbReference type="InterPro" id="IPR005194">
    <property type="entry name" value="Glyco_hydro_65_C"/>
</dbReference>
<sequence>MHYGHFDDKAREYVITRPDTPRPWSNYLGSTEYGAIITNHAGGYSFYKSGATGRFLRMRFNSVPLDQPGRLFYLRDQENGDFWSTSWQPVGKPLDKYKSTCRHGMGYTIIESRYASITTEATYFVPLGQTFEYWRLRVTNKSKRERKLSLFTYCEFANLWSTFQDLVNLQYSQFITRATLEDGILGITCNPNFDFDGQDLTSCNRTWMALSGTPLAGVETTRERFCGPYGGYAAPDAVVKGRCSNFLGEGDNIVGGQQADLTLAPGETKEVFVLLGLGTVKSHGWKTVAEFGNPARCEEEFRKLKASWHAPLKNLQVETPDANFDAMINTWNAYNALITYSWSRSASLVYNGERDGLGFRDTVQDILGATPLLKDGVQSRLELMLTGQLANGGAIPVIKPFSHQPGKEPPPPDHEYRSDDCLWFFNTIPAYVAETGDIDFYSKVLPYADRGEATVLGHLRRALEFNLERTGRNGLPCGLAADWNDCIRLGYHGESVFVAFQVRYGLDVYAGIAEKLVQPGEADWARAELAKLDEKIQKTCWDGEWFIWAIGQDGTIYGTKNFPEGQVYMNTQAWAILSGAATPAQTKQALATMREKLATPYGLMLCAPPFIKANPEIMKATLFNAGIKENAGIFSHTQSWAVMAECLQGNGDQAYAYYRAFMPSAYNDRAEIRQVEPYVHCQTTYSRYNVNEGASRVPWLSGTASWAYYSATHWILGIRPEVDGLRIAPCIPKNWPGFKMRRNFRGRLITIEVQNPHGVSSGVRSLTLDGKPLEGDLVPAGRIKPNSKIVAILG</sequence>
<dbReference type="InterPro" id="IPR008928">
    <property type="entry name" value="6-hairpin_glycosidase_sf"/>
</dbReference>
<dbReference type="Gene3D" id="1.50.10.10">
    <property type="match status" value="1"/>
</dbReference>
<evidence type="ECO:0000259" key="4">
    <source>
        <dbReference type="Pfam" id="PF06165"/>
    </source>
</evidence>
<accession>B1ZQI3</accession>
<reference evidence="6 7" key="1">
    <citation type="journal article" date="2011" name="J. Bacteriol.">
        <title>Genome sequence of the verrucomicrobium Opitutus terrae PB90-1, an abundant inhabitant of rice paddy soil ecosystems.</title>
        <authorList>
            <person name="van Passel M.W."/>
            <person name="Kant R."/>
            <person name="Palva A."/>
            <person name="Copeland A."/>
            <person name="Lucas S."/>
            <person name="Lapidus A."/>
            <person name="Glavina del Rio T."/>
            <person name="Pitluck S."/>
            <person name="Goltsman E."/>
            <person name="Clum A."/>
            <person name="Sun H."/>
            <person name="Schmutz J."/>
            <person name="Larimer F.W."/>
            <person name="Land M.L."/>
            <person name="Hauser L."/>
            <person name="Kyrpides N."/>
            <person name="Mikhailova N."/>
            <person name="Richardson P.P."/>
            <person name="Janssen P.H."/>
            <person name="de Vos W.M."/>
            <person name="Smidt H."/>
        </authorList>
    </citation>
    <scope>NUCLEOTIDE SEQUENCE [LARGE SCALE GENOMIC DNA]</scope>
    <source>
        <strain evidence="7">DSM 11246 / JCM 15787 / PB90-1</strain>
    </source>
</reference>